<dbReference type="Proteomes" id="UP001187682">
    <property type="component" value="Unassembled WGS sequence"/>
</dbReference>
<feature type="compositionally biased region" description="Low complexity" evidence="1">
    <location>
        <begin position="236"/>
        <end position="264"/>
    </location>
</feature>
<evidence type="ECO:0008006" key="4">
    <source>
        <dbReference type="Google" id="ProtNLM"/>
    </source>
</evidence>
<dbReference type="EMBL" id="ONZQ02000001">
    <property type="protein sequence ID" value="SPN97193.1"/>
    <property type="molecule type" value="Genomic_DNA"/>
</dbReference>
<dbReference type="PANTHER" id="PTHR36142:SF5">
    <property type="entry name" value="METALLO-BETA-LACTAMASE DOMAIN-CONTAINING PROTEIN"/>
    <property type="match status" value="1"/>
</dbReference>
<reference evidence="2" key="1">
    <citation type="submission" date="2018-03" db="EMBL/GenBank/DDBJ databases">
        <authorList>
            <person name="Guldener U."/>
        </authorList>
    </citation>
    <scope>NUCLEOTIDE SEQUENCE</scope>
</reference>
<feature type="region of interest" description="Disordered" evidence="1">
    <location>
        <begin position="228"/>
        <end position="269"/>
    </location>
</feature>
<sequence>MSVHIKQLNADASFLLSFERTSGPASSGQRPTPFTILTDPWIVGPSKVFHPILAVSSHRQAACISTLRDLPEPDLVIISQHKSDHCNEPTLRQLPRTGTKTLILAVPAAAKLIKSWNHFDEDKIITIPRWEESSRPLGHKEPLVRVAVPSTVPGGDPGEVTVAYIAQKRDVSGLHAAIGITYMPPPAQGTGPHFLVTPPATPNHDSSSTVRRLASPIISPTAHALRLALPTPPASPSHSTRSTRSIHSLRSSQSSYSSPQLLRPASRGRDGPALSVIFSPHGISYRSLEPYVTSHLIPSSAFPLTALLHCFDSVTNPWWLGGNISAGAPAGQETAINLGARAWVSAHDGDKDIDGLMTKMLRGRRYAREEVQQGLAPEGKTGSYATETEVLMLGVGEEICVTREGVVCSQ</sequence>
<dbReference type="Pfam" id="PF13483">
    <property type="entry name" value="Lactamase_B_3"/>
    <property type="match status" value="1"/>
</dbReference>
<dbReference type="InterPro" id="IPR036866">
    <property type="entry name" value="RibonucZ/Hydroxyglut_hydro"/>
</dbReference>
<gene>
    <name evidence="2" type="ORF">DNG_00708</name>
</gene>
<evidence type="ECO:0000313" key="3">
    <source>
        <dbReference type="Proteomes" id="UP001187682"/>
    </source>
</evidence>
<proteinExistence type="predicted"/>
<dbReference type="AlphaFoldDB" id="A0AAE8SR47"/>
<organism evidence="2 3">
    <name type="scientific">Cephalotrichum gorgonifer</name>
    <dbReference type="NCBI Taxonomy" id="2041049"/>
    <lineage>
        <taxon>Eukaryota</taxon>
        <taxon>Fungi</taxon>
        <taxon>Dikarya</taxon>
        <taxon>Ascomycota</taxon>
        <taxon>Pezizomycotina</taxon>
        <taxon>Sordariomycetes</taxon>
        <taxon>Hypocreomycetidae</taxon>
        <taxon>Microascales</taxon>
        <taxon>Microascaceae</taxon>
        <taxon>Cephalotrichum</taxon>
    </lineage>
</organism>
<name>A0AAE8SR47_9PEZI</name>
<evidence type="ECO:0000256" key="1">
    <source>
        <dbReference type="SAM" id="MobiDB-lite"/>
    </source>
</evidence>
<protein>
    <recommendedName>
        <fullName evidence="4">Lactamase_B domain-containing protein</fullName>
    </recommendedName>
</protein>
<comment type="caution">
    <text evidence="2">The sequence shown here is derived from an EMBL/GenBank/DDBJ whole genome shotgun (WGS) entry which is preliminary data.</text>
</comment>
<keyword evidence="3" id="KW-1185">Reference proteome</keyword>
<accession>A0AAE8SR47</accession>
<dbReference type="PANTHER" id="PTHR36142">
    <property type="entry name" value="METALLO-HYDROLASE/OXIDOREDUCTASE SUPERFAMILY PROTEIN"/>
    <property type="match status" value="1"/>
</dbReference>
<evidence type="ECO:0000313" key="2">
    <source>
        <dbReference type="EMBL" id="SPN97193.1"/>
    </source>
</evidence>
<dbReference type="Gene3D" id="3.60.15.10">
    <property type="entry name" value="Ribonuclease Z/Hydroxyacylglutathione hydrolase-like"/>
    <property type="match status" value="1"/>
</dbReference>